<evidence type="ECO:0000256" key="1">
    <source>
        <dbReference type="SAM" id="MobiDB-lite"/>
    </source>
</evidence>
<name>A0A8S4RPY1_9NEOP</name>
<keyword evidence="3" id="KW-1185">Reference proteome</keyword>
<dbReference type="AlphaFoldDB" id="A0A8S4RPY1"/>
<accession>A0A8S4RPY1</accession>
<feature type="region of interest" description="Disordered" evidence="1">
    <location>
        <begin position="225"/>
        <end position="249"/>
    </location>
</feature>
<dbReference type="Proteomes" id="UP000838756">
    <property type="component" value="Unassembled WGS sequence"/>
</dbReference>
<evidence type="ECO:0000313" key="3">
    <source>
        <dbReference type="Proteomes" id="UP000838756"/>
    </source>
</evidence>
<gene>
    <name evidence="2" type="primary">jg16777</name>
    <name evidence="2" type="ORF">PAEG_LOCUS17014</name>
</gene>
<organism evidence="2 3">
    <name type="scientific">Pararge aegeria aegeria</name>
    <dbReference type="NCBI Taxonomy" id="348720"/>
    <lineage>
        <taxon>Eukaryota</taxon>
        <taxon>Metazoa</taxon>
        <taxon>Ecdysozoa</taxon>
        <taxon>Arthropoda</taxon>
        <taxon>Hexapoda</taxon>
        <taxon>Insecta</taxon>
        <taxon>Pterygota</taxon>
        <taxon>Neoptera</taxon>
        <taxon>Endopterygota</taxon>
        <taxon>Lepidoptera</taxon>
        <taxon>Glossata</taxon>
        <taxon>Ditrysia</taxon>
        <taxon>Papilionoidea</taxon>
        <taxon>Nymphalidae</taxon>
        <taxon>Satyrinae</taxon>
        <taxon>Satyrini</taxon>
        <taxon>Parargina</taxon>
        <taxon>Pararge</taxon>
    </lineage>
</organism>
<evidence type="ECO:0000313" key="2">
    <source>
        <dbReference type="EMBL" id="CAH2240429.1"/>
    </source>
</evidence>
<dbReference type="OrthoDB" id="7481777at2759"/>
<sequence length="249" mass="27541">MESLKQSLDEIKDHFNARMAEFQRDLKGAVPATSPTSNVNSQFGAFRSFVLTALENLQLQMELLARQQDELEMRSRKKILLVHGVAEADKEDPGTSVCNILSGHLKLPHLTPESLSRCHRLGRAGGDKPRAVLLKFKDWALRNTVWSAKTNLKGSGVTVSEFLIKSRHNIFLAARQRFGVAKCWTRDGIIMVLAPDGKRHRIVSMSELNAIPTSVQGVSVSASAATSAHQTAPKDSKVANPRIKRVVRK</sequence>
<proteinExistence type="predicted"/>
<protein>
    <submittedName>
        <fullName evidence="2">Jg16777 protein</fullName>
    </submittedName>
</protein>
<dbReference type="EMBL" id="CAKXAJ010025510">
    <property type="protein sequence ID" value="CAH2240429.1"/>
    <property type="molecule type" value="Genomic_DNA"/>
</dbReference>
<comment type="caution">
    <text evidence="2">The sequence shown here is derived from an EMBL/GenBank/DDBJ whole genome shotgun (WGS) entry which is preliminary data.</text>
</comment>
<reference evidence="2" key="1">
    <citation type="submission" date="2022-03" db="EMBL/GenBank/DDBJ databases">
        <authorList>
            <person name="Lindestad O."/>
        </authorList>
    </citation>
    <scope>NUCLEOTIDE SEQUENCE</scope>
</reference>